<dbReference type="Pfam" id="PF00675">
    <property type="entry name" value="Peptidase_M16"/>
    <property type="match status" value="1"/>
</dbReference>
<sequence length="415" mass="46436">MIYREKLSNGLRIVVEEIPFVRSVSLGIWVGTGSRDEEPANNGMSHFLEHMLFKGTDTRTAKQIAELFDGIGGQVNAFTSKEYTCFYAKVLDEHFELALSTLADMLFHSLFLEEEVNKERKVIIEEIKMYEDAPDELVHDLIGETVFPSHPLGFSILGTEQSLNSFTRKDILQYIQNHYTPDNIVLAVAGNVRMSQVLPIATKLFEGASGTCKRSKSQPPKFMRNTQVRNKATEQAHLVLATECYAFHDPRVYPLILLNNVLGGSSSSRLFQEIREERGMAYSVYSYYTAYRDTGLFGIYAGTSPEQAQQVIDLCVKILDDIVENGITGDELMKAKEQVKGSLMLSLESTSARMSRLGKNELLLGRQVSLDETLEKINNVTLDHVKDVAIDMFDQSLALAAVGPFDHLSVPDDVS</sequence>
<dbReference type="GO" id="GO:0006508">
    <property type="term" value="P:proteolysis"/>
    <property type="evidence" value="ECO:0007669"/>
    <property type="project" value="InterPro"/>
</dbReference>
<dbReference type="GO" id="GO:0046872">
    <property type="term" value="F:metal ion binding"/>
    <property type="evidence" value="ECO:0007669"/>
    <property type="project" value="InterPro"/>
</dbReference>
<dbReference type="PROSITE" id="PS00143">
    <property type="entry name" value="INSULINASE"/>
    <property type="match status" value="1"/>
</dbReference>
<evidence type="ECO:0000256" key="1">
    <source>
        <dbReference type="ARBA" id="ARBA00007261"/>
    </source>
</evidence>
<dbReference type="PANTHER" id="PTHR11851:SF49">
    <property type="entry name" value="MITOCHONDRIAL-PROCESSING PEPTIDASE SUBUNIT ALPHA"/>
    <property type="match status" value="1"/>
</dbReference>
<feature type="domain" description="Peptidase M16 C-terminal" evidence="4">
    <location>
        <begin position="165"/>
        <end position="338"/>
    </location>
</feature>
<dbReference type="InterPro" id="IPR050361">
    <property type="entry name" value="MPP/UQCRC_Complex"/>
</dbReference>
<dbReference type="PANTHER" id="PTHR11851">
    <property type="entry name" value="METALLOPROTEASE"/>
    <property type="match status" value="1"/>
</dbReference>
<comment type="caution">
    <text evidence="5">The sequence shown here is derived from an EMBL/GenBank/DDBJ whole genome shotgun (WGS) entry which is preliminary data.</text>
</comment>
<comment type="similarity">
    <text evidence="1 2">Belongs to the peptidase M16 family.</text>
</comment>
<dbReference type="InterPro" id="IPR007863">
    <property type="entry name" value="Peptidase_M16_C"/>
</dbReference>
<dbReference type="InterPro" id="IPR001431">
    <property type="entry name" value="Pept_M16_Zn_BS"/>
</dbReference>
<keyword evidence="6" id="KW-1185">Reference proteome</keyword>
<proteinExistence type="inferred from homology"/>
<gene>
    <name evidence="5" type="ORF">DNHGIG_34020</name>
</gene>
<dbReference type="AlphaFoldDB" id="A0AAV4LJB0"/>
<dbReference type="GO" id="GO:0004222">
    <property type="term" value="F:metalloendopeptidase activity"/>
    <property type="evidence" value="ECO:0007669"/>
    <property type="project" value="InterPro"/>
</dbReference>
<evidence type="ECO:0000313" key="6">
    <source>
        <dbReference type="Proteomes" id="UP001057291"/>
    </source>
</evidence>
<dbReference type="Gene3D" id="3.30.830.10">
    <property type="entry name" value="Metalloenzyme, LuxS/M16 peptidase-like"/>
    <property type="match status" value="2"/>
</dbReference>
<dbReference type="SUPFAM" id="SSF63411">
    <property type="entry name" value="LuxS/MPP-like metallohydrolase"/>
    <property type="match status" value="2"/>
</dbReference>
<organism evidence="5 6">
    <name type="scientific">Collibacillus ludicampi</name>
    <dbReference type="NCBI Taxonomy" id="2771369"/>
    <lineage>
        <taxon>Bacteria</taxon>
        <taxon>Bacillati</taxon>
        <taxon>Bacillota</taxon>
        <taxon>Bacilli</taxon>
        <taxon>Bacillales</taxon>
        <taxon>Alicyclobacillaceae</taxon>
        <taxon>Collibacillus</taxon>
    </lineage>
</organism>
<evidence type="ECO:0000259" key="4">
    <source>
        <dbReference type="Pfam" id="PF05193"/>
    </source>
</evidence>
<name>A0AAV4LJB0_9BACL</name>
<evidence type="ECO:0000256" key="2">
    <source>
        <dbReference type="RuleBase" id="RU004447"/>
    </source>
</evidence>
<dbReference type="FunFam" id="3.30.830.10:FF:000008">
    <property type="entry name" value="Mitochondrial-processing peptidase subunit beta"/>
    <property type="match status" value="1"/>
</dbReference>
<dbReference type="InterPro" id="IPR011765">
    <property type="entry name" value="Pept_M16_N"/>
</dbReference>
<evidence type="ECO:0000313" key="5">
    <source>
        <dbReference type="EMBL" id="GIM47853.1"/>
    </source>
</evidence>
<dbReference type="EMBL" id="BOQE01000001">
    <property type="protein sequence ID" value="GIM47853.1"/>
    <property type="molecule type" value="Genomic_DNA"/>
</dbReference>
<dbReference type="Pfam" id="PF05193">
    <property type="entry name" value="Peptidase_M16_C"/>
    <property type="match status" value="1"/>
</dbReference>
<dbReference type="Proteomes" id="UP001057291">
    <property type="component" value="Unassembled WGS sequence"/>
</dbReference>
<accession>A0AAV4LJB0</accession>
<dbReference type="InterPro" id="IPR011249">
    <property type="entry name" value="Metalloenz_LuxS/M16"/>
</dbReference>
<evidence type="ECO:0000259" key="3">
    <source>
        <dbReference type="Pfam" id="PF00675"/>
    </source>
</evidence>
<protein>
    <submittedName>
        <fullName evidence="5">Peptidase M16</fullName>
    </submittedName>
</protein>
<feature type="domain" description="Peptidase M16 N-terminal" evidence="3">
    <location>
        <begin position="12"/>
        <end position="159"/>
    </location>
</feature>
<reference evidence="5" key="1">
    <citation type="journal article" date="2023" name="Int. J. Syst. Evol. Microbiol.">
        <title>Collibacillus ludicampi gen. nov., sp. nov., a new soil bacterium of the family Alicyclobacillaceae.</title>
        <authorList>
            <person name="Jojima T."/>
            <person name="Ioku Y."/>
            <person name="Fukuta Y."/>
            <person name="Shirasaka N."/>
            <person name="Matsumura Y."/>
            <person name="Mori M."/>
        </authorList>
    </citation>
    <scope>NUCLEOTIDE SEQUENCE</scope>
    <source>
        <strain evidence="5">TP075</strain>
    </source>
</reference>